<dbReference type="PRINTS" id="PR00507">
    <property type="entry name" value="N12N6MTFRASE"/>
</dbReference>
<evidence type="ECO:0000256" key="1">
    <source>
        <dbReference type="ARBA" id="ARBA00011900"/>
    </source>
</evidence>
<organism evidence="7 8">
    <name type="scientific">Bifidobacterium scaligerum</name>
    <dbReference type="NCBI Taxonomy" id="2052656"/>
    <lineage>
        <taxon>Bacteria</taxon>
        <taxon>Bacillati</taxon>
        <taxon>Actinomycetota</taxon>
        <taxon>Actinomycetes</taxon>
        <taxon>Bifidobacteriales</taxon>
        <taxon>Bifidobacteriaceae</taxon>
        <taxon>Bifidobacterium</taxon>
    </lineage>
</organism>
<keyword evidence="4" id="KW-0949">S-adenosyl-L-methionine</keyword>
<gene>
    <name evidence="7" type="ORF">CUU80_01830</name>
</gene>
<dbReference type="InterPro" id="IPR050953">
    <property type="entry name" value="N4_N6_ade-DNA_methylase"/>
</dbReference>
<dbReference type="EMBL" id="PGLQ01000001">
    <property type="protein sequence ID" value="PJM79901.1"/>
    <property type="molecule type" value="Genomic_DNA"/>
</dbReference>
<dbReference type="EC" id="2.1.1.72" evidence="1"/>
<sequence>MNTSKLQAFAAEARAELMKMVRAKLDAAMEPDSAARVDNSGAFAKLDEEIRQAGGGEQGRAKTAERHAYRWFNRIIALRYMDANDFTSPHVVSGDDADNPNALPAVLSAVKRGEFDDAVFGSAVGTKTKLVPTITALLDGSRTSNDPQGEAYGLLLRAYCDYWHKFMPFMFDDAGAADEILMPADLLASDSILRKAVEIMTVADCVDDERQGNVEIIGWLYQFYISERKNEVMAGFKKSKKAGAAEIPAATQLFTPDWIVQYLVQNTVGRLWTQSHPESQLWKNWAYYIKQEESAAGETLTINSPEELTVCDPACGSGHMLTYAFDLLYDIYDEAGYSANEIPALILQHNLFGMEIDERAANLAAFALTMKARGRYRRFFRKQVQPNIQRITPEYFTETEVEELNELYGVSFDADTWNTYQHADIYGSLIQPPSDLAALAVQLAPSDRTSPLSKQPSGLFVGDVASDSEQNNSVTGGENTLLAPDLLDRSRTLLAQTRLLATKYATVVANPPYMGSGNMGDELKKYINNHYENGKADLFATFYYRATSLTCERGFSALITGDAWMFIKSFENMRRDLIRDQRLYSLIHLRDSAYHADTFGANSAFVFSKKMEPIFNCGITRFIKTVANSSDMKKNDVLTAINDKNFFTVNQQDFAQIPGSPIVYWLSDAMKRIFAEGKVLSSRAELREGINTGDNDRFIRLWWEEASNSSDLNRHDLHHCHKWIAYKKGGEFRKWYGNQDYILDWDKDGFDLRNFKDSRGNLVPTLRNTQYFFKKSLSWTRISSGDFSIRDYPAGQAFDSTGPSLFSNESDSIPLLGILNSAVCSTLLSSISPTLDYRLTSLGRLPIREVANENYLEVVKQLVSVSQSDWNSCETSWDFAGLEVLKTDNLSLSQPSADSSLFRGSQGLSLAERIPAYIEHCKVIAEEQRQREVKNNELVADAYGVRSEVLCDVPIERVSLKRNPAFAYPKNTPAERDELMTRDIVKEIISYAVGCMFGRYSLDKLGLILASQGETIDDYHAQIPNPTFEPNADNVIPVTDDEWFEDDIVARFRTFLAAACGEQHVNENVAYIEEVLGKPLRKYFASDFYDDHVKMYKSRPIYWMYSSRTDKKGTFKALVYLHRYTPATTNNVLKYLREFTAKLNAQSEHLLASENAAEVRKGEKLRVSIKECTDYERDVLYPLATRNLAIDLDDGVLVNYLRMGKAVRAIKPIEAKRKTVQSWTWPVNPLED</sequence>
<accession>A0A2M9HSW9</accession>
<reference evidence="7 8" key="1">
    <citation type="submission" date="2017-11" db="EMBL/GenBank/DDBJ databases">
        <title>Draft genome sequences of strains TRE 1, TRE D, TRE H and TRI 7, isolated from tamarins, belonging to four potential novel Bifidobacterium species.</title>
        <authorList>
            <person name="Mattarelli P."/>
            <person name="Modesto M."/>
            <person name="Bonetti A."/>
            <person name="Puglisi E."/>
            <person name="Morelli L."/>
        </authorList>
    </citation>
    <scope>NUCLEOTIDE SEQUENCE [LARGE SCALE GENOMIC DNA]</scope>
    <source>
        <strain evidence="8">TRED</strain>
    </source>
</reference>
<proteinExistence type="predicted"/>
<name>A0A2M9HSW9_9BIFI</name>
<dbReference type="PANTHER" id="PTHR33841">
    <property type="entry name" value="DNA METHYLTRANSFERASE YEEA-RELATED"/>
    <property type="match status" value="1"/>
</dbReference>
<dbReference type="GO" id="GO:0032259">
    <property type="term" value="P:methylation"/>
    <property type="evidence" value="ECO:0007669"/>
    <property type="project" value="UniProtKB-KW"/>
</dbReference>
<dbReference type="InterPro" id="IPR002052">
    <property type="entry name" value="DNA_methylase_N6_adenine_CS"/>
</dbReference>
<dbReference type="AlphaFoldDB" id="A0A2M9HSW9"/>
<dbReference type="GO" id="GO:0003676">
    <property type="term" value="F:nucleic acid binding"/>
    <property type="evidence" value="ECO:0007669"/>
    <property type="project" value="InterPro"/>
</dbReference>
<evidence type="ECO:0000256" key="3">
    <source>
        <dbReference type="ARBA" id="ARBA00022679"/>
    </source>
</evidence>
<evidence type="ECO:0000256" key="5">
    <source>
        <dbReference type="ARBA" id="ARBA00047942"/>
    </source>
</evidence>
<comment type="catalytic activity">
    <reaction evidence="5">
        <text>a 2'-deoxyadenosine in DNA + S-adenosyl-L-methionine = an N(6)-methyl-2'-deoxyadenosine in DNA + S-adenosyl-L-homocysteine + H(+)</text>
        <dbReference type="Rhea" id="RHEA:15197"/>
        <dbReference type="Rhea" id="RHEA-COMP:12418"/>
        <dbReference type="Rhea" id="RHEA-COMP:12419"/>
        <dbReference type="ChEBI" id="CHEBI:15378"/>
        <dbReference type="ChEBI" id="CHEBI:57856"/>
        <dbReference type="ChEBI" id="CHEBI:59789"/>
        <dbReference type="ChEBI" id="CHEBI:90615"/>
        <dbReference type="ChEBI" id="CHEBI:90616"/>
        <dbReference type="EC" id="2.1.1.72"/>
    </reaction>
</comment>
<comment type="caution">
    <text evidence="7">The sequence shown here is derived from an EMBL/GenBank/DDBJ whole genome shotgun (WGS) entry which is preliminary data.</text>
</comment>
<evidence type="ECO:0000256" key="4">
    <source>
        <dbReference type="ARBA" id="ARBA00022691"/>
    </source>
</evidence>
<dbReference type="PROSITE" id="PS00092">
    <property type="entry name" value="N6_MTASE"/>
    <property type="match status" value="1"/>
</dbReference>
<dbReference type="InterPro" id="IPR047939">
    <property type="entry name" value="BREX_1_PglX"/>
</dbReference>
<dbReference type="Pfam" id="PF07669">
    <property type="entry name" value="Eco57I"/>
    <property type="match status" value="1"/>
</dbReference>
<dbReference type="REBASE" id="245974">
    <property type="entry name" value="BspTREDORF1830P"/>
</dbReference>
<keyword evidence="8" id="KW-1185">Reference proteome</keyword>
<dbReference type="Gene3D" id="3.40.50.150">
    <property type="entry name" value="Vaccinia Virus protein VP39"/>
    <property type="match status" value="1"/>
</dbReference>
<dbReference type="GO" id="GO:0006304">
    <property type="term" value="P:DNA modification"/>
    <property type="evidence" value="ECO:0007669"/>
    <property type="project" value="InterPro"/>
</dbReference>
<keyword evidence="2 7" id="KW-0489">Methyltransferase</keyword>
<dbReference type="InterPro" id="IPR029063">
    <property type="entry name" value="SAM-dependent_MTases_sf"/>
</dbReference>
<feature type="domain" description="Type II methyltransferase M.TaqI-like" evidence="6">
    <location>
        <begin position="349"/>
        <end position="590"/>
    </location>
</feature>
<evidence type="ECO:0000313" key="8">
    <source>
        <dbReference type="Proteomes" id="UP000228755"/>
    </source>
</evidence>
<evidence type="ECO:0000313" key="7">
    <source>
        <dbReference type="EMBL" id="PJM79901.1"/>
    </source>
</evidence>
<keyword evidence="3 7" id="KW-0808">Transferase</keyword>
<dbReference type="NCBIfam" id="NF033452">
    <property type="entry name" value="BREX_1_MTaseX"/>
    <property type="match status" value="1"/>
</dbReference>
<dbReference type="OrthoDB" id="4280289at2"/>
<dbReference type="Proteomes" id="UP000228755">
    <property type="component" value="Unassembled WGS sequence"/>
</dbReference>
<dbReference type="GO" id="GO:0009007">
    <property type="term" value="F:site-specific DNA-methyltransferase (adenine-specific) activity"/>
    <property type="evidence" value="ECO:0007669"/>
    <property type="project" value="UniProtKB-EC"/>
</dbReference>
<dbReference type="PANTHER" id="PTHR33841:SF1">
    <property type="entry name" value="DNA METHYLTRANSFERASE A"/>
    <property type="match status" value="1"/>
</dbReference>
<dbReference type="RefSeq" id="WP_100495673.1">
    <property type="nucleotide sequence ID" value="NZ_PGLQ01000001.1"/>
</dbReference>
<evidence type="ECO:0000256" key="2">
    <source>
        <dbReference type="ARBA" id="ARBA00022603"/>
    </source>
</evidence>
<dbReference type="InterPro" id="IPR011639">
    <property type="entry name" value="MethylTrfase_TaqI-like_dom"/>
</dbReference>
<evidence type="ECO:0000259" key="6">
    <source>
        <dbReference type="Pfam" id="PF07669"/>
    </source>
</evidence>
<dbReference type="SUPFAM" id="SSF53335">
    <property type="entry name" value="S-adenosyl-L-methionine-dependent methyltransferases"/>
    <property type="match status" value="1"/>
</dbReference>
<protein>
    <recommendedName>
        <fullName evidence="1">site-specific DNA-methyltransferase (adenine-specific)</fullName>
        <ecNumber evidence="1">2.1.1.72</ecNumber>
    </recommendedName>
</protein>